<dbReference type="RefSeq" id="WP_089778060.1">
    <property type="nucleotide sequence ID" value="NZ_CABLRR010000002.1"/>
</dbReference>
<protein>
    <submittedName>
        <fullName evidence="2">Uncharacterized protein</fullName>
    </submittedName>
</protein>
<dbReference type="Proteomes" id="UP000198902">
    <property type="component" value="Unassembled WGS sequence"/>
</dbReference>
<feature type="transmembrane region" description="Helical" evidence="1">
    <location>
        <begin position="27"/>
        <end position="47"/>
    </location>
</feature>
<keyword evidence="1" id="KW-0812">Transmembrane</keyword>
<sequence>MTTTTRRAARDPRRLARGFARLATDRATLAVFAVLAAAWAVGFFEVLPKEIWVVDYPALVAAFFFDTLAANEFGVRETSVFYPALAVFGYLQAMAVVAVARGLRRRFVESGE</sequence>
<organism evidence="2 3">
    <name type="scientific">Haloferax massiliensis</name>
    <dbReference type="NCBI Taxonomy" id="1476858"/>
    <lineage>
        <taxon>Archaea</taxon>
        <taxon>Methanobacteriati</taxon>
        <taxon>Methanobacteriota</taxon>
        <taxon>Stenosarchaea group</taxon>
        <taxon>Halobacteria</taxon>
        <taxon>Halobacteriales</taxon>
        <taxon>Haloferacaceae</taxon>
        <taxon>Haloferax</taxon>
    </lineage>
</organism>
<feature type="transmembrane region" description="Helical" evidence="1">
    <location>
        <begin position="80"/>
        <end position="100"/>
    </location>
</feature>
<proteinExistence type="predicted"/>
<keyword evidence="1" id="KW-0472">Membrane</keyword>
<gene>
    <name evidence="2" type="ORF">BN996_01602</name>
</gene>
<evidence type="ECO:0000256" key="1">
    <source>
        <dbReference type="SAM" id="Phobius"/>
    </source>
</evidence>
<evidence type="ECO:0000313" key="2">
    <source>
        <dbReference type="EMBL" id="CQR50125.1"/>
    </source>
</evidence>
<reference evidence="3" key="1">
    <citation type="submission" date="2015-03" db="EMBL/GenBank/DDBJ databases">
        <authorList>
            <person name="Urmite Genomes"/>
        </authorList>
    </citation>
    <scope>NUCLEOTIDE SEQUENCE [LARGE SCALE GENOMIC DNA]</scope>
    <source>
        <strain evidence="3">Arc-Hr</strain>
    </source>
</reference>
<dbReference type="EMBL" id="CSTE01000002">
    <property type="protein sequence ID" value="CQR50125.1"/>
    <property type="molecule type" value="Genomic_DNA"/>
</dbReference>
<keyword evidence="1" id="KW-1133">Transmembrane helix</keyword>
<dbReference type="AlphaFoldDB" id="A0A0D6JR93"/>
<name>A0A0D6JR93_9EURY</name>
<dbReference type="OrthoDB" id="293650at2157"/>
<evidence type="ECO:0000313" key="3">
    <source>
        <dbReference type="Proteomes" id="UP000198902"/>
    </source>
</evidence>
<accession>A0A0D6JR93</accession>
<keyword evidence="3" id="KW-1185">Reference proteome</keyword>